<sequence length="133" mass="15039">MANNLVFLSDLQDGCSFSSVQVRLLRFWEARNVRRGGELMGVDMLLLDSQVEQMHKIFKLVDHLRGVLDKIEIAHATIFKLQHQHKRCLADTYKDLIPSSALALLDVLLAVEPKARGTTSSALQSEVLTYELF</sequence>
<organism evidence="1 2">
    <name type="scientific">Brassica carinata</name>
    <name type="common">Ethiopian mustard</name>
    <name type="synonym">Abyssinian cabbage</name>
    <dbReference type="NCBI Taxonomy" id="52824"/>
    <lineage>
        <taxon>Eukaryota</taxon>
        <taxon>Viridiplantae</taxon>
        <taxon>Streptophyta</taxon>
        <taxon>Embryophyta</taxon>
        <taxon>Tracheophyta</taxon>
        <taxon>Spermatophyta</taxon>
        <taxon>Magnoliopsida</taxon>
        <taxon>eudicotyledons</taxon>
        <taxon>Gunneridae</taxon>
        <taxon>Pentapetalae</taxon>
        <taxon>rosids</taxon>
        <taxon>malvids</taxon>
        <taxon>Brassicales</taxon>
        <taxon>Brassicaceae</taxon>
        <taxon>Brassiceae</taxon>
        <taxon>Brassica</taxon>
    </lineage>
</organism>
<comment type="caution">
    <text evidence="1">The sequence shown here is derived from an EMBL/GenBank/DDBJ whole genome shotgun (WGS) entry which is preliminary data.</text>
</comment>
<dbReference type="EMBL" id="JAAMPC010000006">
    <property type="protein sequence ID" value="KAG2309038.1"/>
    <property type="molecule type" value="Genomic_DNA"/>
</dbReference>
<protein>
    <submittedName>
        <fullName evidence="1">Uncharacterized protein</fullName>
    </submittedName>
</protein>
<proteinExistence type="predicted"/>
<dbReference type="Proteomes" id="UP000886595">
    <property type="component" value="Unassembled WGS sequence"/>
</dbReference>
<dbReference type="AlphaFoldDB" id="A0A8X8AQQ4"/>
<keyword evidence="2" id="KW-1185">Reference proteome</keyword>
<name>A0A8X8AQQ4_BRACI</name>
<evidence type="ECO:0000313" key="1">
    <source>
        <dbReference type="EMBL" id="KAG2309038.1"/>
    </source>
</evidence>
<evidence type="ECO:0000313" key="2">
    <source>
        <dbReference type="Proteomes" id="UP000886595"/>
    </source>
</evidence>
<reference evidence="1 2" key="1">
    <citation type="submission" date="2020-02" db="EMBL/GenBank/DDBJ databases">
        <authorList>
            <person name="Ma Q."/>
            <person name="Huang Y."/>
            <person name="Song X."/>
            <person name="Pei D."/>
        </authorList>
    </citation>
    <scope>NUCLEOTIDE SEQUENCE [LARGE SCALE GENOMIC DNA]</scope>
    <source>
        <strain evidence="1">Sxm20200214</strain>
        <tissue evidence="1">Leaf</tissue>
    </source>
</reference>
<dbReference type="OrthoDB" id="1922979at2759"/>
<accession>A0A8X8AQQ4</accession>
<gene>
    <name evidence="1" type="ORF">Bca52824_028786</name>
</gene>